<evidence type="ECO:0000256" key="2">
    <source>
        <dbReference type="SAM" id="Phobius"/>
    </source>
</evidence>
<organism evidence="4 5">
    <name type="scientific">Pyrinomonas methylaliphatogenes</name>
    <dbReference type="NCBI Taxonomy" id="454194"/>
    <lineage>
        <taxon>Bacteria</taxon>
        <taxon>Pseudomonadati</taxon>
        <taxon>Acidobacteriota</taxon>
        <taxon>Blastocatellia</taxon>
        <taxon>Blastocatellales</taxon>
        <taxon>Pyrinomonadaceae</taxon>
        <taxon>Pyrinomonas</taxon>
    </lineage>
</organism>
<accession>A0A0B6WY39</accession>
<dbReference type="RefSeq" id="WP_041977144.1">
    <property type="nucleotide sequence ID" value="NZ_CBXV010000007.1"/>
</dbReference>
<proteinExistence type="predicted"/>
<dbReference type="Proteomes" id="UP000031518">
    <property type="component" value="Unassembled WGS sequence"/>
</dbReference>
<keyword evidence="2" id="KW-1133">Transmembrane helix</keyword>
<keyword evidence="4" id="KW-0862">Zinc</keyword>
<dbReference type="STRING" id="454194.PYK22_02190"/>
<dbReference type="InterPro" id="IPR027383">
    <property type="entry name" value="Znf_put"/>
</dbReference>
<dbReference type="OrthoDB" id="113002at2"/>
<keyword evidence="2" id="KW-0812">Transmembrane</keyword>
<gene>
    <name evidence="4" type="ORF">PYK22_02190</name>
</gene>
<evidence type="ECO:0000313" key="5">
    <source>
        <dbReference type="Proteomes" id="UP000031518"/>
    </source>
</evidence>
<feature type="compositionally biased region" description="Basic and acidic residues" evidence="1">
    <location>
        <begin position="206"/>
        <end position="215"/>
    </location>
</feature>
<keyword evidence="5" id="KW-1185">Reference proteome</keyword>
<feature type="compositionally biased region" description="Polar residues" evidence="1">
    <location>
        <begin position="183"/>
        <end position="204"/>
    </location>
</feature>
<dbReference type="Gene3D" id="1.10.10.1320">
    <property type="entry name" value="Anti-sigma factor, zinc-finger domain"/>
    <property type="match status" value="1"/>
</dbReference>
<keyword evidence="2" id="KW-0472">Membrane</keyword>
<dbReference type="GO" id="GO:0008270">
    <property type="term" value="F:zinc ion binding"/>
    <property type="evidence" value="ECO:0007669"/>
    <property type="project" value="UniProtKB-KW"/>
</dbReference>
<name>A0A0B6WY39_9BACT</name>
<feature type="transmembrane region" description="Helical" evidence="2">
    <location>
        <begin position="98"/>
        <end position="120"/>
    </location>
</feature>
<dbReference type="Pfam" id="PF13490">
    <property type="entry name" value="zf-HC2"/>
    <property type="match status" value="1"/>
</dbReference>
<evidence type="ECO:0000256" key="1">
    <source>
        <dbReference type="SAM" id="MobiDB-lite"/>
    </source>
</evidence>
<evidence type="ECO:0000313" key="4">
    <source>
        <dbReference type="EMBL" id="CDM66178.1"/>
    </source>
</evidence>
<dbReference type="AlphaFoldDB" id="A0A0B6WY39"/>
<keyword evidence="4" id="KW-0479">Metal-binding</keyword>
<protein>
    <submittedName>
        <fullName evidence="4">Putative zinc-finger</fullName>
    </submittedName>
</protein>
<keyword evidence="4" id="KW-0863">Zinc-finger</keyword>
<reference evidence="4 5" key="1">
    <citation type="submission" date="2013-12" db="EMBL/GenBank/DDBJ databases">
        <authorList>
            <person name="Stott M."/>
        </authorList>
    </citation>
    <scope>NUCLEOTIDE SEQUENCE [LARGE SCALE GENOMIC DNA]</scope>
    <source>
        <strain evidence="4 5">K22</strain>
    </source>
</reference>
<feature type="region of interest" description="Disordered" evidence="1">
    <location>
        <begin position="183"/>
        <end position="239"/>
    </location>
</feature>
<evidence type="ECO:0000259" key="3">
    <source>
        <dbReference type="Pfam" id="PF13490"/>
    </source>
</evidence>
<sequence>MRRESETCTYWSELIAYLYGELSADERSEFERHLLACAICREELSGFERTRAFVRTWKARAEEAAVGLPAISLGSAPNQPQWRQALAALREFFALSPAWLRVTSAVATLVVCALAALAVAHAELRVSSEGVAFRTGIFKRPPAQTKAASSEPLYTQEEMERIVAERIAAARAQMLDRIQSEQLATREQAQSMPHPSPAQASAQQPDFEHRVRRSEQAAVALARDDDAPRLSDLLSEISD</sequence>
<reference evidence="4 5" key="2">
    <citation type="submission" date="2015-01" db="EMBL/GenBank/DDBJ databases">
        <title>Complete genome sequence of Pyrinomonas methylaliphatogenes type strain K22T.</title>
        <authorList>
            <person name="Lee K.C.Y."/>
            <person name="Power J.F."/>
            <person name="Dunfield P.F."/>
            <person name="Morgan X.C."/>
            <person name="Huttenhower C."/>
            <person name="Stott M.B."/>
        </authorList>
    </citation>
    <scope>NUCLEOTIDE SEQUENCE [LARGE SCALE GENOMIC DNA]</scope>
    <source>
        <strain evidence="4 5">K22</strain>
    </source>
</reference>
<dbReference type="InterPro" id="IPR041916">
    <property type="entry name" value="Anti_sigma_zinc_sf"/>
</dbReference>
<dbReference type="EMBL" id="CBXV010000007">
    <property type="protein sequence ID" value="CDM66178.1"/>
    <property type="molecule type" value="Genomic_DNA"/>
</dbReference>
<feature type="domain" description="Putative zinc-finger" evidence="3">
    <location>
        <begin position="14"/>
        <end position="41"/>
    </location>
</feature>